<proteinExistence type="predicted"/>
<keyword evidence="3" id="KW-1185">Reference proteome</keyword>
<feature type="compositionally biased region" description="Basic residues" evidence="1">
    <location>
        <begin position="700"/>
        <end position="709"/>
    </location>
</feature>
<dbReference type="GeneID" id="20645974"/>
<gene>
    <name evidence="2" type="ORF">PHYSODRAFT_329631</name>
</gene>
<feature type="region of interest" description="Disordered" evidence="1">
    <location>
        <begin position="357"/>
        <end position="414"/>
    </location>
</feature>
<name>G4Z6A2_PHYSP</name>
<organism evidence="2 3">
    <name type="scientific">Phytophthora sojae (strain P6497)</name>
    <name type="common">Soybean stem and root rot agent</name>
    <name type="synonym">Phytophthora megasperma f. sp. glycines</name>
    <dbReference type="NCBI Taxonomy" id="1094619"/>
    <lineage>
        <taxon>Eukaryota</taxon>
        <taxon>Sar</taxon>
        <taxon>Stramenopiles</taxon>
        <taxon>Oomycota</taxon>
        <taxon>Peronosporomycetes</taxon>
        <taxon>Peronosporales</taxon>
        <taxon>Peronosporaceae</taxon>
        <taxon>Phytophthora</taxon>
    </lineage>
</organism>
<evidence type="ECO:0000256" key="1">
    <source>
        <dbReference type="SAM" id="MobiDB-lite"/>
    </source>
</evidence>
<dbReference type="RefSeq" id="XP_009524434.1">
    <property type="nucleotide sequence ID" value="XM_009526139.1"/>
</dbReference>
<evidence type="ECO:0000313" key="3">
    <source>
        <dbReference type="Proteomes" id="UP000002640"/>
    </source>
</evidence>
<accession>G4Z6A2</accession>
<dbReference type="Proteomes" id="UP000002640">
    <property type="component" value="Unassembled WGS sequence"/>
</dbReference>
<feature type="region of interest" description="Disordered" evidence="1">
    <location>
        <begin position="686"/>
        <end position="709"/>
    </location>
</feature>
<feature type="compositionally biased region" description="Polar residues" evidence="1">
    <location>
        <begin position="393"/>
        <end position="412"/>
    </location>
</feature>
<feature type="region of interest" description="Disordered" evidence="1">
    <location>
        <begin position="562"/>
        <end position="581"/>
    </location>
</feature>
<evidence type="ECO:0000313" key="2">
    <source>
        <dbReference type="EMBL" id="EGZ21717.1"/>
    </source>
</evidence>
<dbReference type="InterPro" id="IPR011990">
    <property type="entry name" value="TPR-like_helical_dom_sf"/>
</dbReference>
<dbReference type="STRING" id="1094619.G4Z6A2"/>
<dbReference type="OMA" id="NNLACCF"/>
<dbReference type="Gene3D" id="1.25.40.10">
    <property type="entry name" value="Tetratricopeptide repeat domain"/>
    <property type="match status" value="1"/>
</dbReference>
<dbReference type="InParanoid" id="G4Z6A2"/>
<protein>
    <submittedName>
        <fullName evidence="2">Uncharacterized protein</fullName>
    </submittedName>
</protein>
<reference evidence="2 3" key="1">
    <citation type="journal article" date="2006" name="Science">
        <title>Phytophthora genome sequences uncover evolutionary origins and mechanisms of pathogenesis.</title>
        <authorList>
            <person name="Tyler B.M."/>
            <person name="Tripathy S."/>
            <person name="Zhang X."/>
            <person name="Dehal P."/>
            <person name="Jiang R.H."/>
            <person name="Aerts A."/>
            <person name="Arredondo F.D."/>
            <person name="Baxter L."/>
            <person name="Bensasson D."/>
            <person name="Beynon J.L."/>
            <person name="Chapman J."/>
            <person name="Damasceno C.M."/>
            <person name="Dorrance A.E."/>
            <person name="Dou D."/>
            <person name="Dickerman A.W."/>
            <person name="Dubchak I.L."/>
            <person name="Garbelotto M."/>
            <person name="Gijzen M."/>
            <person name="Gordon S.G."/>
            <person name="Govers F."/>
            <person name="Grunwald N.J."/>
            <person name="Huang W."/>
            <person name="Ivors K.L."/>
            <person name="Jones R.W."/>
            <person name="Kamoun S."/>
            <person name="Krampis K."/>
            <person name="Lamour K.H."/>
            <person name="Lee M.K."/>
            <person name="McDonald W.H."/>
            <person name="Medina M."/>
            <person name="Meijer H.J."/>
            <person name="Nordberg E.K."/>
            <person name="Maclean D.J."/>
            <person name="Ospina-Giraldo M.D."/>
            <person name="Morris P.F."/>
            <person name="Phuntumart V."/>
            <person name="Putnam N.H."/>
            <person name="Rash S."/>
            <person name="Rose J.K."/>
            <person name="Sakihama Y."/>
            <person name="Salamov A.A."/>
            <person name="Savidor A."/>
            <person name="Scheuring C.F."/>
            <person name="Smith B.M."/>
            <person name="Sobral B.W."/>
            <person name="Terry A."/>
            <person name="Torto-Alalibo T.A."/>
            <person name="Win J."/>
            <person name="Xu Z."/>
            <person name="Zhang H."/>
            <person name="Grigoriev I.V."/>
            <person name="Rokhsar D.S."/>
            <person name="Boore J.L."/>
        </authorList>
    </citation>
    <scope>NUCLEOTIDE SEQUENCE [LARGE SCALE GENOMIC DNA]</scope>
    <source>
        <strain evidence="2 3">P6497</strain>
    </source>
</reference>
<dbReference type="EMBL" id="JH159153">
    <property type="protein sequence ID" value="EGZ21717.1"/>
    <property type="molecule type" value="Genomic_DNA"/>
</dbReference>
<dbReference type="KEGG" id="psoj:PHYSODRAFT_329631"/>
<dbReference type="SMR" id="G4Z6A2"/>
<sequence length="709" mass="77627">MASKEAAALAMAVEEGKTRDLYNALRTGEHGVSLEALAQSLYFVQHAEFTLFDVKDAFRSSAGASERFLAYREFQVFLSKTARVKYYGNCGGYDEASGSMDASPQQHPRPTDLELVCALVDQLTSERHYHQMQLDTLRCQMTRCSALDTLELNLPLLVQSFQLYGPHNCLSTNVAASMRSIITLDGFVDFLNAYFEYEEFFSFDDLARMSREVLAGFERASAKADAKDCKDSACRTGDDLNFAQFLELFCRVASAFHHKLLVREGAQLRRAVESCRLEFSLEILLDHMRMTLIPNDGTLTEVAPSQHKQEVSSVIAGMKGLTAENLQSPRGDDAAALISVVQNVRDVLRLDAADHAMSKMPRSRGLKRVGSLVNQGPLSRKPSASLIEPDPSGRSTPTMHSTAATAHLSNNRKPPPQVAMIREVIMPPSLPGDLIQLLESALKFQNMGQHNMALSTLDSCTQRYQAQYPSPSDNATVDLIRTEVLLFFALQAASVYDSARRDAQALMKYCEAMKLARQLPASHPGRLLVRSCLGVTLFYAGEVALAQQCHQLVVDARKAAKSSTAEADQQPDKRAAAKTDTNSTSALIDAATAMNNLACCLSQDQTALSSKSLDNAYLLFKHARQIYADAFGPSHPRVGLIARNLDRVRSSQNGVVSDAAEALARGEYAHVIPGSRFQIQAFEYVAKPSKSSSSKSGKSGGKKKKKGAK</sequence>
<dbReference type="AlphaFoldDB" id="G4Z6A2"/>